<name>A0A6G1CP41_9ORYZ</name>
<accession>A0A6G1CP41</accession>
<proteinExistence type="predicted"/>
<dbReference type="EMBL" id="SPHZ02000008">
    <property type="protein sequence ID" value="KAF0902238.1"/>
    <property type="molecule type" value="Genomic_DNA"/>
</dbReference>
<sequence length="113" mass="12447">MPMSSLFPVVLRKPEPKGNGKGKSSINATQPCLLADSTAGEAASSRQKGHALALPALLLAMIRRTQVKAFGEQAVHGRYRIDQLERSEIRASSWAALARVDGDRYWPLYNSRR</sequence>
<evidence type="ECO:0000256" key="1">
    <source>
        <dbReference type="SAM" id="MobiDB-lite"/>
    </source>
</evidence>
<feature type="region of interest" description="Disordered" evidence="1">
    <location>
        <begin position="1"/>
        <end position="29"/>
    </location>
</feature>
<dbReference type="Proteomes" id="UP000479710">
    <property type="component" value="Unassembled WGS sequence"/>
</dbReference>
<evidence type="ECO:0000313" key="2">
    <source>
        <dbReference type="EMBL" id="KAF0902238.1"/>
    </source>
</evidence>
<reference evidence="2 3" key="1">
    <citation type="submission" date="2019-11" db="EMBL/GenBank/DDBJ databases">
        <title>Whole genome sequence of Oryza granulata.</title>
        <authorList>
            <person name="Li W."/>
        </authorList>
    </citation>
    <scope>NUCLEOTIDE SEQUENCE [LARGE SCALE GENOMIC DNA]</scope>
    <source>
        <strain evidence="3">cv. Menghai</strain>
        <tissue evidence="2">Leaf</tissue>
    </source>
</reference>
<comment type="caution">
    <text evidence="2">The sequence shown here is derived from an EMBL/GenBank/DDBJ whole genome shotgun (WGS) entry which is preliminary data.</text>
</comment>
<evidence type="ECO:0000313" key="3">
    <source>
        <dbReference type="Proteomes" id="UP000479710"/>
    </source>
</evidence>
<keyword evidence="3" id="KW-1185">Reference proteome</keyword>
<organism evidence="2 3">
    <name type="scientific">Oryza meyeriana var. granulata</name>
    <dbReference type="NCBI Taxonomy" id="110450"/>
    <lineage>
        <taxon>Eukaryota</taxon>
        <taxon>Viridiplantae</taxon>
        <taxon>Streptophyta</taxon>
        <taxon>Embryophyta</taxon>
        <taxon>Tracheophyta</taxon>
        <taxon>Spermatophyta</taxon>
        <taxon>Magnoliopsida</taxon>
        <taxon>Liliopsida</taxon>
        <taxon>Poales</taxon>
        <taxon>Poaceae</taxon>
        <taxon>BOP clade</taxon>
        <taxon>Oryzoideae</taxon>
        <taxon>Oryzeae</taxon>
        <taxon>Oryzinae</taxon>
        <taxon>Oryza</taxon>
        <taxon>Oryza meyeriana</taxon>
    </lineage>
</organism>
<protein>
    <submittedName>
        <fullName evidence="2">Uncharacterized protein</fullName>
    </submittedName>
</protein>
<dbReference type="AlphaFoldDB" id="A0A6G1CP41"/>
<gene>
    <name evidence="2" type="ORF">E2562_014474</name>
</gene>